<keyword evidence="3" id="KW-0238">DNA-binding</keyword>
<dbReference type="Gene3D" id="1.10.10.10">
    <property type="entry name" value="Winged helix-like DNA-binding domain superfamily/Winged helix DNA-binding domain"/>
    <property type="match status" value="1"/>
</dbReference>
<proteinExistence type="inferred from homology"/>
<keyword evidence="2" id="KW-0805">Transcription regulation</keyword>
<dbReference type="InterPro" id="IPR036388">
    <property type="entry name" value="WH-like_DNA-bd_sf"/>
</dbReference>
<sequence>MRHLNALPLSALRVIEAAGRSGSLTAAASELGVTPGALSQRLRKAEEALGRPLFIRQPDGLTPTEALAELLPRLTQHMAGLDALAGALRGGEPGVLTLSVAPVFASRWLIWRLHDFAAAHPEIDLRLDPRVARIDLGAAGVDAAIRVGADPGRGVEAIRLVDQGLSPVCAPSLAARIDTLDDLFRLPVIRENDALSGWQTWLSAQGRGAAGLQPGPTYGDAALCLDAAMTGQGLFMAWETVAADAVARGTLAAPFPMRVASGQAFWFVTTAQSARKPAVRRFRDWLLAEMHRAQGDWDRVLGPEITGG</sequence>
<comment type="similarity">
    <text evidence="1">Belongs to the LysR transcriptional regulatory family.</text>
</comment>
<keyword evidence="7" id="KW-1185">Reference proteome</keyword>
<evidence type="ECO:0000256" key="1">
    <source>
        <dbReference type="ARBA" id="ARBA00009437"/>
    </source>
</evidence>
<dbReference type="GO" id="GO:0043565">
    <property type="term" value="F:sequence-specific DNA binding"/>
    <property type="evidence" value="ECO:0007669"/>
    <property type="project" value="TreeGrafter"/>
</dbReference>
<dbReference type="PANTHER" id="PTHR30537:SF26">
    <property type="entry name" value="GLYCINE CLEAVAGE SYSTEM TRANSCRIPTIONAL ACTIVATOR"/>
    <property type="match status" value="1"/>
</dbReference>
<dbReference type="SUPFAM" id="SSF46785">
    <property type="entry name" value="Winged helix' DNA-binding domain"/>
    <property type="match status" value="1"/>
</dbReference>
<dbReference type="PANTHER" id="PTHR30537">
    <property type="entry name" value="HTH-TYPE TRANSCRIPTIONAL REGULATOR"/>
    <property type="match status" value="1"/>
</dbReference>
<dbReference type="InterPro" id="IPR000847">
    <property type="entry name" value="LysR_HTH_N"/>
</dbReference>
<evidence type="ECO:0000259" key="5">
    <source>
        <dbReference type="PROSITE" id="PS50931"/>
    </source>
</evidence>
<evidence type="ECO:0000256" key="2">
    <source>
        <dbReference type="ARBA" id="ARBA00023015"/>
    </source>
</evidence>
<dbReference type="GO" id="GO:0003700">
    <property type="term" value="F:DNA-binding transcription factor activity"/>
    <property type="evidence" value="ECO:0007669"/>
    <property type="project" value="InterPro"/>
</dbReference>
<dbReference type="GO" id="GO:0006351">
    <property type="term" value="P:DNA-templated transcription"/>
    <property type="evidence" value="ECO:0007669"/>
    <property type="project" value="TreeGrafter"/>
</dbReference>
<accession>A0A2U2CA39</accession>
<dbReference type="SUPFAM" id="SSF53850">
    <property type="entry name" value="Periplasmic binding protein-like II"/>
    <property type="match status" value="1"/>
</dbReference>
<comment type="caution">
    <text evidence="6">The sequence shown here is derived from an EMBL/GenBank/DDBJ whole genome shotgun (WGS) entry which is preliminary data.</text>
</comment>
<evidence type="ECO:0000313" key="6">
    <source>
        <dbReference type="EMBL" id="PWE28722.1"/>
    </source>
</evidence>
<dbReference type="RefSeq" id="WP_109533583.1">
    <property type="nucleotide sequence ID" value="NZ_QEYD01000006.1"/>
</dbReference>
<feature type="domain" description="HTH lysR-type" evidence="5">
    <location>
        <begin position="7"/>
        <end position="64"/>
    </location>
</feature>
<keyword evidence="4" id="KW-0804">Transcription</keyword>
<dbReference type="InterPro" id="IPR058163">
    <property type="entry name" value="LysR-type_TF_proteobact-type"/>
</dbReference>
<gene>
    <name evidence="6" type="ORF">C4N9_12140</name>
</gene>
<dbReference type="PROSITE" id="PS50931">
    <property type="entry name" value="HTH_LYSR"/>
    <property type="match status" value="1"/>
</dbReference>
<evidence type="ECO:0000256" key="4">
    <source>
        <dbReference type="ARBA" id="ARBA00023163"/>
    </source>
</evidence>
<reference evidence="6 7" key="1">
    <citation type="submission" date="2018-05" db="EMBL/GenBank/DDBJ databases">
        <title>Pararhodobacter marina sp. nov., isolated from deep-sea water of the Indian Ocean.</title>
        <authorList>
            <person name="Lai Q.Sr."/>
            <person name="Liu X."/>
            <person name="Shao Z."/>
        </authorList>
    </citation>
    <scope>NUCLEOTIDE SEQUENCE [LARGE SCALE GENOMIC DNA]</scope>
    <source>
        <strain evidence="6 7">CIC4N-9</strain>
    </source>
</reference>
<evidence type="ECO:0000256" key="3">
    <source>
        <dbReference type="ARBA" id="ARBA00023125"/>
    </source>
</evidence>
<dbReference type="InterPro" id="IPR036390">
    <property type="entry name" value="WH_DNA-bd_sf"/>
</dbReference>
<dbReference type="AlphaFoldDB" id="A0A2U2CA39"/>
<dbReference type="Pfam" id="PF03466">
    <property type="entry name" value="LysR_substrate"/>
    <property type="match status" value="1"/>
</dbReference>
<dbReference type="Proteomes" id="UP000244940">
    <property type="component" value="Unassembled WGS sequence"/>
</dbReference>
<dbReference type="GeneID" id="94365641"/>
<dbReference type="Pfam" id="PF00126">
    <property type="entry name" value="HTH_1"/>
    <property type="match status" value="1"/>
</dbReference>
<dbReference type="Gene3D" id="3.40.190.10">
    <property type="entry name" value="Periplasmic binding protein-like II"/>
    <property type="match status" value="2"/>
</dbReference>
<organism evidence="6 7">
    <name type="scientific">Pararhodobacter marinus</name>
    <dbReference type="NCBI Taxonomy" id="2184063"/>
    <lineage>
        <taxon>Bacteria</taxon>
        <taxon>Pseudomonadati</taxon>
        <taxon>Pseudomonadota</taxon>
        <taxon>Alphaproteobacteria</taxon>
        <taxon>Rhodobacterales</taxon>
        <taxon>Paracoccaceae</taxon>
        <taxon>Pararhodobacter</taxon>
    </lineage>
</organism>
<dbReference type="OrthoDB" id="9804958at2"/>
<dbReference type="EMBL" id="QEYD01000006">
    <property type="protein sequence ID" value="PWE28722.1"/>
    <property type="molecule type" value="Genomic_DNA"/>
</dbReference>
<evidence type="ECO:0000313" key="7">
    <source>
        <dbReference type="Proteomes" id="UP000244940"/>
    </source>
</evidence>
<dbReference type="CDD" id="cd08432">
    <property type="entry name" value="PBP2_GcdR_TrpI_HvrB_AmpR_like"/>
    <property type="match status" value="1"/>
</dbReference>
<name>A0A2U2CA39_9RHOB</name>
<protein>
    <submittedName>
        <fullName evidence="6">LysR family transcriptional regulator</fullName>
    </submittedName>
</protein>
<dbReference type="InterPro" id="IPR005119">
    <property type="entry name" value="LysR_subst-bd"/>
</dbReference>